<accession>A0A644WD86</accession>
<dbReference type="AlphaFoldDB" id="A0A644WD86"/>
<evidence type="ECO:0000313" key="1">
    <source>
        <dbReference type="EMBL" id="MPM01770.1"/>
    </source>
</evidence>
<organism evidence="1">
    <name type="scientific">bioreactor metagenome</name>
    <dbReference type="NCBI Taxonomy" id="1076179"/>
    <lineage>
        <taxon>unclassified sequences</taxon>
        <taxon>metagenomes</taxon>
        <taxon>ecological metagenomes</taxon>
    </lineage>
</organism>
<gene>
    <name evidence="1" type="ORF">SDC9_48010</name>
</gene>
<dbReference type="EMBL" id="VSSQ01000821">
    <property type="protein sequence ID" value="MPM01770.1"/>
    <property type="molecule type" value="Genomic_DNA"/>
</dbReference>
<dbReference type="InterPro" id="IPR007253">
    <property type="entry name" value="Cell_wall-bd_2"/>
</dbReference>
<comment type="caution">
    <text evidence="1">The sequence shown here is derived from an EMBL/GenBank/DDBJ whole genome shotgun (WGS) entry which is preliminary data.</text>
</comment>
<sequence length="371" mass="42338">MFKLNNNYPIQPNRVPFYTNISSTVNTTRVNYDDMYYYNVAVSNIIYPSQNIDWRPHAVILVSSDMWQYGTCASSIVHFPVNGPVLFTERNYMPPVIINEILRLNPSGEDVPAKVLIAGPISKGVEDYIRTFGLTTYRITSFEDVFNACIDIADFRLNIVPPSSEEGNNDIIVISGENYAEGIISTFYAAHKGTPIILVRRNDIPLPIQNFISRNQNKNYYIVGSTYTISEIVESQIKNIIQGNVSRINGYDPFTISVNFAKYESPVDRFGWKHNKKDGWAFSYSDLSKWYHIISSVLFAHLGKHTPLLLVNSNNLPDVVRNYVISVNSDKEMPDMPPYMHAYILGSFYDISHDTQVEIEKITDIQSKMEH</sequence>
<protein>
    <recommendedName>
        <fullName evidence="2">Cell wall-binding repeat-containing protein</fullName>
    </recommendedName>
</protein>
<evidence type="ECO:0008006" key="2">
    <source>
        <dbReference type="Google" id="ProtNLM"/>
    </source>
</evidence>
<proteinExistence type="predicted"/>
<dbReference type="Pfam" id="PF04122">
    <property type="entry name" value="CW_binding_2"/>
    <property type="match status" value="1"/>
</dbReference>
<name>A0A644WD86_9ZZZZ</name>
<reference evidence="1" key="1">
    <citation type="submission" date="2019-08" db="EMBL/GenBank/DDBJ databases">
        <authorList>
            <person name="Kucharzyk K."/>
            <person name="Murdoch R.W."/>
            <person name="Higgins S."/>
            <person name="Loffler F."/>
        </authorList>
    </citation>
    <scope>NUCLEOTIDE SEQUENCE</scope>
</reference>